<dbReference type="EMBL" id="GDQN01009607">
    <property type="protein sequence ID" value="JAT81447.1"/>
    <property type="molecule type" value="Transcribed_RNA"/>
</dbReference>
<sequence length="134" mass="15100">LMMSLTIEDRINTITPRNELRMFHSNEIAYPTSNPSANQTARSMLLTLNEYIAESKRCVTSPELQPKLNCEEGLIQIGRGRQLFVLSFVIGALENLDLLLPDFNTNKEPVDCYVTYSVFTHDVMTDRVSSSASP</sequence>
<dbReference type="Pfam" id="PF12416">
    <property type="entry name" value="DUF3668"/>
    <property type="match status" value="1"/>
</dbReference>
<dbReference type="OrthoDB" id="332250at2759"/>
<evidence type="ECO:0000259" key="1">
    <source>
        <dbReference type="Pfam" id="PF12416"/>
    </source>
</evidence>
<reference evidence="2" key="1">
    <citation type="submission" date="2015-09" db="EMBL/GenBank/DDBJ databases">
        <title>De novo assembly of Pectinophora gossypiella (Pink Bollworm) gut transcriptome.</title>
        <authorList>
            <person name="Tassone E.E."/>
        </authorList>
    </citation>
    <scope>NUCLEOTIDE SEQUENCE</scope>
</reference>
<protein>
    <recommendedName>
        <fullName evidence="1">DUF3668 domain-containing protein</fullName>
    </recommendedName>
</protein>
<dbReference type="InterPro" id="IPR022136">
    <property type="entry name" value="DUF3668"/>
</dbReference>
<feature type="domain" description="DUF3668" evidence="1">
    <location>
        <begin position="64"/>
        <end position="132"/>
    </location>
</feature>
<organism evidence="2">
    <name type="scientific">Pectinophora gossypiella</name>
    <name type="common">Cotton pink bollworm</name>
    <name type="synonym">Depressaria gossypiella</name>
    <dbReference type="NCBI Taxonomy" id="13191"/>
    <lineage>
        <taxon>Eukaryota</taxon>
        <taxon>Metazoa</taxon>
        <taxon>Ecdysozoa</taxon>
        <taxon>Arthropoda</taxon>
        <taxon>Hexapoda</taxon>
        <taxon>Insecta</taxon>
        <taxon>Pterygota</taxon>
        <taxon>Neoptera</taxon>
        <taxon>Endopterygota</taxon>
        <taxon>Lepidoptera</taxon>
        <taxon>Glossata</taxon>
        <taxon>Ditrysia</taxon>
        <taxon>Gelechioidea</taxon>
        <taxon>Gelechiidae</taxon>
        <taxon>Apatetrinae</taxon>
        <taxon>Pectinophora</taxon>
    </lineage>
</organism>
<proteinExistence type="predicted"/>
<feature type="non-terminal residue" evidence="2">
    <location>
        <position position="1"/>
    </location>
</feature>
<name>A0A1E1W387_PECGO</name>
<gene>
    <name evidence="2" type="ORF">g.19604</name>
</gene>
<feature type="non-terminal residue" evidence="2">
    <location>
        <position position="134"/>
    </location>
</feature>
<evidence type="ECO:0000313" key="2">
    <source>
        <dbReference type="EMBL" id="JAT81447.1"/>
    </source>
</evidence>
<dbReference type="AlphaFoldDB" id="A0A1E1W387"/>
<accession>A0A1E1W387</accession>